<dbReference type="PROSITE" id="PS50157">
    <property type="entry name" value="ZINC_FINGER_C2H2_2"/>
    <property type="match status" value="1"/>
</dbReference>
<feature type="domain" description="C2H2-type" evidence="3">
    <location>
        <begin position="540"/>
        <end position="567"/>
    </location>
</feature>
<feature type="region of interest" description="Disordered" evidence="2">
    <location>
        <begin position="564"/>
        <end position="590"/>
    </location>
</feature>
<feature type="region of interest" description="Disordered" evidence="2">
    <location>
        <begin position="429"/>
        <end position="504"/>
    </location>
</feature>
<dbReference type="SUPFAM" id="SSF57667">
    <property type="entry name" value="beta-beta-alpha zinc fingers"/>
    <property type="match status" value="1"/>
</dbReference>
<feature type="compositionally biased region" description="Polar residues" evidence="2">
    <location>
        <begin position="245"/>
        <end position="257"/>
    </location>
</feature>
<keyword evidence="1" id="KW-0479">Metal-binding</keyword>
<evidence type="ECO:0000256" key="1">
    <source>
        <dbReference type="PROSITE-ProRule" id="PRU00042"/>
    </source>
</evidence>
<feature type="compositionally biased region" description="Basic and acidic residues" evidence="2">
    <location>
        <begin position="564"/>
        <end position="584"/>
    </location>
</feature>
<feature type="region of interest" description="Disordered" evidence="2">
    <location>
        <begin position="1"/>
        <end position="391"/>
    </location>
</feature>
<feature type="compositionally biased region" description="Gly residues" evidence="2">
    <location>
        <begin position="486"/>
        <end position="496"/>
    </location>
</feature>
<name>A0AAD4H2J5_9FUNG</name>
<feature type="compositionally biased region" description="Polar residues" evidence="2">
    <location>
        <begin position="77"/>
        <end position="89"/>
    </location>
</feature>
<dbReference type="EMBL" id="JAAAIL010001715">
    <property type="protein sequence ID" value="KAG0265853.1"/>
    <property type="molecule type" value="Genomic_DNA"/>
</dbReference>
<dbReference type="Gene3D" id="3.30.160.60">
    <property type="entry name" value="Classic Zinc Finger"/>
    <property type="match status" value="1"/>
</dbReference>
<feature type="compositionally biased region" description="Basic and acidic residues" evidence="2">
    <location>
        <begin position="53"/>
        <end position="75"/>
    </location>
</feature>
<keyword evidence="1" id="KW-0862">Zinc</keyword>
<protein>
    <recommendedName>
        <fullName evidence="3">C2H2-type domain-containing protein</fullName>
    </recommendedName>
</protein>
<keyword evidence="1" id="KW-0863">Zinc-finger</keyword>
<feature type="compositionally biased region" description="Low complexity" evidence="2">
    <location>
        <begin position="474"/>
        <end position="485"/>
    </location>
</feature>
<evidence type="ECO:0000313" key="4">
    <source>
        <dbReference type="EMBL" id="KAG0265853.1"/>
    </source>
</evidence>
<dbReference type="Proteomes" id="UP001194580">
    <property type="component" value="Unassembled WGS sequence"/>
</dbReference>
<feature type="compositionally biased region" description="Polar residues" evidence="2">
    <location>
        <begin position="1"/>
        <end position="11"/>
    </location>
</feature>
<evidence type="ECO:0000256" key="2">
    <source>
        <dbReference type="SAM" id="MobiDB-lite"/>
    </source>
</evidence>
<sequence>MSTTAVTSESISLHPEEDKAVQQMDLDREVSPAVALQREDQEMQELHPLALVKAEEPRSTEPAREQEQTQDRDPNDATITQSQENANKHQPQQEEQQPVVKTEHSYRHGSVDETHRQTDRPDLSYQHVQSFRHDSEHRARTQTPQQSYRYGPEQPAQQPHEQVSCHYGREQDRNFSQQTEDQSSPPPQTLQECLQQQREQTSQDHQMQEESSQDNQQEGESTMPVSSEPSAAIKQSPRNTPPPSLTATADTVGTGSVDSEELPEVSPSADSGAESQAQAVSRPIAASEEHPRDVEQDTNMLSPEPRPNNKRHSISDDPDPADLVDPSAEADASSLVGVGASGSGSGSGNGGNGPQSDDESSGGHSRSSKIPRKVREPVRKVPKVYPPRKPRVRPVAVEHLTMTIRTDSALSTLASAAVAIKDHQGPLSTLSVPPLSPTIHASSSVSPPTHHHHDGSPSSSTSTPKIAIAPLRPAGVTGDSGSSSGAAGGQAGGRGGRSSNKANIPQDAGGYRCELCPGERFGRVHDLKRHQISKHNEMTWPCDFCHRPFVRRDALLRHYAVKASRRDGVHPTTQEESRLQEAKARAKLLS</sequence>
<dbReference type="SMART" id="SM00355">
    <property type="entry name" value="ZnF_C2H2"/>
    <property type="match status" value="2"/>
</dbReference>
<dbReference type="InterPro" id="IPR013087">
    <property type="entry name" value="Znf_C2H2_type"/>
</dbReference>
<comment type="caution">
    <text evidence="4">The sequence shown here is derived from an EMBL/GenBank/DDBJ whole genome shotgun (WGS) entry which is preliminary data.</text>
</comment>
<reference evidence="4" key="1">
    <citation type="journal article" date="2020" name="Fungal Divers.">
        <title>Resolving the Mortierellaceae phylogeny through synthesis of multi-gene phylogenetics and phylogenomics.</title>
        <authorList>
            <person name="Vandepol N."/>
            <person name="Liber J."/>
            <person name="Desiro A."/>
            <person name="Na H."/>
            <person name="Kennedy M."/>
            <person name="Barry K."/>
            <person name="Grigoriev I.V."/>
            <person name="Miller A.N."/>
            <person name="O'Donnell K."/>
            <person name="Stajich J.E."/>
            <person name="Bonito G."/>
        </authorList>
    </citation>
    <scope>NUCLEOTIDE SEQUENCE</scope>
    <source>
        <strain evidence="4">NRRL 28262</strain>
    </source>
</reference>
<evidence type="ECO:0000259" key="3">
    <source>
        <dbReference type="PROSITE" id="PS50157"/>
    </source>
</evidence>
<proteinExistence type="predicted"/>
<dbReference type="InterPro" id="IPR036236">
    <property type="entry name" value="Znf_C2H2_sf"/>
</dbReference>
<feature type="compositionally biased region" description="Polar residues" evidence="2">
    <location>
        <begin position="174"/>
        <end position="229"/>
    </location>
</feature>
<feature type="compositionally biased region" description="Gly residues" evidence="2">
    <location>
        <begin position="339"/>
        <end position="353"/>
    </location>
</feature>
<organism evidence="4 5">
    <name type="scientific">Linnemannia exigua</name>
    <dbReference type="NCBI Taxonomy" id="604196"/>
    <lineage>
        <taxon>Eukaryota</taxon>
        <taxon>Fungi</taxon>
        <taxon>Fungi incertae sedis</taxon>
        <taxon>Mucoromycota</taxon>
        <taxon>Mortierellomycotina</taxon>
        <taxon>Mortierellomycetes</taxon>
        <taxon>Mortierellales</taxon>
        <taxon>Mortierellaceae</taxon>
        <taxon>Linnemannia</taxon>
    </lineage>
</organism>
<feature type="compositionally biased region" description="Basic and acidic residues" evidence="2">
    <location>
        <begin position="101"/>
        <end position="122"/>
    </location>
</feature>
<feature type="compositionally biased region" description="Basic and acidic residues" evidence="2">
    <location>
        <begin position="14"/>
        <end position="30"/>
    </location>
</feature>
<dbReference type="GO" id="GO:0008270">
    <property type="term" value="F:zinc ion binding"/>
    <property type="evidence" value="ECO:0007669"/>
    <property type="project" value="UniProtKB-KW"/>
</dbReference>
<evidence type="ECO:0000313" key="5">
    <source>
        <dbReference type="Proteomes" id="UP001194580"/>
    </source>
</evidence>
<accession>A0AAD4H2J5</accession>
<feature type="compositionally biased region" description="Low complexity" evidence="2">
    <location>
        <begin position="429"/>
        <end position="448"/>
    </location>
</feature>
<gene>
    <name evidence="4" type="ORF">BGZ95_003197</name>
</gene>
<feature type="compositionally biased region" description="Basic residues" evidence="2">
    <location>
        <begin position="380"/>
        <end position="391"/>
    </location>
</feature>
<keyword evidence="5" id="KW-1185">Reference proteome</keyword>
<dbReference type="AlphaFoldDB" id="A0AAD4H2J5"/>